<protein>
    <submittedName>
        <fullName evidence="9">Voltage-dependent anion channel-domain-containing protein</fullName>
    </submittedName>
</protein>
<evidence type="ECO:0000256" key="8">
    <source>
        <dbReference type="SAM" id="Phobius"/>
    </source>
</evidence>
<feature type="transmembrane region" description="Helical" evidence="8">
    <location>
        <begin position="86"/>
        <end position="105"/>
    </location>
</feature>
<feature type="transmembrane region" description="Helical" evidence="8">
    <location>
        <begin position="6"/>
        <end position="31"/>
    </location>
</feature>
<evidence type="ECO:0000256" key="2">
    <source>
        <dbReference type="ARBA" id="ARBA00008566"/>
    </source>
</evidence>
<evidence type="ECO:0000256" key="3">
    <source>
        <dbReference type="ARBA" id="ARBA00022448"/>
    </source>
</evidence>
<evidence type="ECO:0000256" key="1">
    <source>
        <dbReference type="ARBA" id="ARBA00004651"/>
    </source>
</evidence>
<dbReference type="Gene3D" id="1.50.10.150">
    <property type="entry name" value="Voltage-dependent anion channel"/>
    <property type="match status" value="1"/>
</dbReference>
<dbReference type="EMBL" id="RCNU01000025">
    <property type="protein sequence ID" value="RWQ91217.1"/>
    <property type="molecule type" value="Genomic_DNA"/>
</dbReference>
<comment type="similarity">
    <text evidence="2">Belongs to the tellurite-resistance/dicarboxylate transporter (TDT) family.</text>
</comment>
<dbReference type="PANTHER" id="PTHR31686:SF1">
    <property type="entry name" value="SULFITE EFFLUX PUMP SSU1"/>
    <property type="match status" value="1"/>
</dbReference>
<dbReference type="Proteomes" id="UP000283841">
    <property type="component" value="Unassembled WGS sequence"/>
</dbReference>
<evidence type="ECO:0000256" key="7">
    <source>
        <dbReference type="ARBA" id="ARBA00023136"/>
    </source>
</evidence>
<name>A0A443HHH0_BYSSP</name>
<evidence type="ECO:0000256" key="5">
    <source>
        <dbReference type="ARBA" id="ARBA00022692"/>
    </source>
</evidence>
<dbReference type="InterPro" id="IPR038665">
    <property type="entry name" value="Voltage-dep_anion_channel_sf"/>
</dbReference>
<proteinExistence type="inferred from homology"/>
<dbReference type="VEuPathDB" id="FungiDB:C8Q69DRAFT_483708"/>
<dbReference type="STRING" id="264951.A0A443HHH0"/>
<organism evidence="9 10">
    <name type="scientific">Byssochlamys spectabilis</name>
    <name type="common">Paecilomyces variotii</name>
    <dbReference type="NCBI Taxonomy" id="264951"/>
    <lineage>
        <taxon>Eukaryota</taxon>
        <taxon>Fungi</taxon>
        <taxon>Dikarya</taxon>
        <taxon>Ascomycota</taxon>
        <taxon>Pezizomycotina</taxon>
        <taxon>Eurotiomycetes</taxon>
        <taxon>Eurotiomycetidae</taxon>
        <taxon>Eurotiales</taxon>
        <taxon>Thermoascaceae</taxon>
        <taxon>Paecilomyces</taxon>
    </lineage>
</organism>
<keyword evidence="6 8" id="KW-1133">Transmembrane helix</keyword>
<dbReference type="InterPro" id="IPR051629">
    <property type="entry name" value="Sulfite_efflux_TDT"/>
</dbReference>
<feature type="transmembrane region" description="Helical" evidence="8">
    <location>
        <begin position="52"/>
        <end position="74"/>
    </location>
</feature>
<dbReference type="GeneID" id="39601005"/>
<dbReference type="RefSeq" id="XP_028480862.1">
    <property type="nucleotide sequence ID" value="XM_028631728.1"/>
</dbReference>
<dbReference type="PANTHER" id="PTHR31686">
    <property type="match status" value="1"/>
</dbReference>
<evidence type="ECO:0000313" key="10">
    <source>
        <dbReference type="Proteomes" id="UP000283841"/>
    </source>
</evidence>
<comment type="subcellular location">
    <subcellularLocation>
        <location evidence="1">Cell membrane</location>
        <topology evidence="1">Multi-pass membrane protein</topology>
    </subcellularLocation>
</comment>
<dbReference type="InterPro" id="IPR004695">
    <property type="entry name" value="SLAC1/Mae1/Ssu1/TehA"/>
</dbReference>
<evidence type="ECO:0000256" key="4">
    <source>
        <dbReference type="ARBA" id="ARBA00022475"/>
    </source>
</evidence>
<keyword evidence="7 8" id="KW-0472">Membrane</keyword>
<keyword evidence="3" id="KW-0813">Transport</keyword>
<comment type="caution">
    <text evidence="9">The sequence shown here is derived from an EMBL/GenBank/DDBJ whole genome shotgun (WGS) entry which is preliminary data.</text>
</comment>
<dbReference type="Pfam" id="PF03595">
    <property type="entry name" value="SLAC1"/>
    <property type="match status" value="1"/>
</dbReference>
<reference evidence="9 10" key="1">
    <citation type="journal article" date="2018" name="Front. Microbiol.">
        <title>Genomic and genetic insights into a cosmopolitan fungus, Paecilomyces variotii (Eurotiales).</title>
        <authorList>
            <person name="Urquhart A.S."/>
            <person name="Mondo S.J."/>
            <person name="Makela M.R."/>
            <person name="Hane J.K."/>
            <person name="Wiebenga A."/>
            <person name="He G."/>
            <person name="Mihaltcheva S."/>
            <person name="Pangilinan J."/>
            <person name="Lipzen A."/>
            <person name="Barry K."/>
            <person name="de Vries R.P."/>
            <person name="Grigoriev I.V."/>
            <person name="Idnurm A."/>
        </authorList>
    </citation>
    <scope>NUCLEOTIDE SEQUENCE [LARGE SCALE GENOMIC DNA]</scope>
    <source>
        <strain evidence="9 10">CBS 101075</strain>
    </source>
</reference>
<sequence>MSLSRFWSAALSPSICKWLFFILLASSYFSAHLNHRLWTHGIKSSVMTTSGLFPFLAPIVSASSGGVIAEVLSSERQITQTAITSYILWSIGILPAMAFIILYVYNILETNMPPKEHIVSLALPTGPFGYGAFGLMRLGEIGDQLLLGTRSGGNFLQDRIGSRPPFLGVWVVVVPFCSNISSQSKGLF</sequence>
<evidence type="ECO:0000313" key="9">
    <source>
        <dbReference type="EMBL" id="RWQ91217.1"/>
    </source>
</evidence>
<keyword evidence="5 8" id="KW-0812">Transmembrane</keyword>
<gene>
    <name evidence="9" type="ORF">C8Q69DRAFT_483708</name>
</gene>
<dbReference type="AlphaFoldDB" id="A0A443HHH0"/>
<evidence type="ECO:0000256" key="6">
    <source>
        <dbReference type="ARBA" id="ARBA00022989"/>
    </source>
</evidence>
<dbReference type="GO" id="GO:0005886">
    <property type="term" value="C:plasma membrane"/>
    <property type="evidence" value="ECO:0007669"/>
    <property type="project" value="UniProtKB-SubCell"/>
</dbReference>
<dbReference type="GO" id="GO:0000319">
    <property type="term" value="F:sulfite transmembrane transporter activity"/>
    <property type="evidence" value="ECO:0007669"/>
    <property type="project" value="TreeGrafter"/>
</dbReference>
<keyword evidence="10" id="KW-1185">Reference proteome</keyword>
<accession>A0A443HHH0</accession>
<keyword evidence="4" id="KW-1003">Cell membrane</keyword>